<comment type="caution">
    <text evidence="1">The sequence shown here is derived from an EMBL/GenBank/DDBJ whole genome shotgun (WGS) entry which is preliminary data.</text>
</comment>
<sequence>MTLDVAGDLDWNEKSWGHEGSDPYDCCAGKNDDGHQSNQWATRSHFGYRYQYEADQQDDGEAQNIYDPP</sequence>
<proteinExistence type="predicted"/>
<accession>A0AAV9JNX5</accession>
<evidence type="ECO:0000313" key="1">
    <source>
        <dbReference type="EMBL" id="KAK4547088.1"/>
    </source>
</evidence>
<protein>
    <submittedName>
        <fullName evidence="1">Uncharacterized protein</fullName>
    </submittedName>
</protein>
<dbReference type="EMBL" id="JAVFHQ010000012">
    <property type="protein sequence ID" value="KAK4547088.1"/>
    <property type="molecule type" value="Genomic_DNA"/>
</dbReference>
<organism evidence="1 2">
    <name type="scientific">Oleoguttula mirabilis</name>
    <dbReference type="NCBI Taxonomy" id="1507867"/>
    <lineage>
        <taxon>Eukaryota</taxon>
        <taxon>Fungi</taxon>
        <taxon>Dikarya</taxon>
        <taxon>Ascomycota</taxon>
        <taxon>Pezizomycotina</taxon>
        <taxon>Dothideomycetes</taxon>
        <taxon>Dothideomycetidae</taxon>
        <taxon>Mycosphaerellales</taxon>
        <taxon>Teratosphaeriaceae</taxon>
        <taxon>Oleoguttula</taxon>
    </lineage>
</organism>
<dbReference type="Proteomes" id="UP001324427">
    <property type="component" value="Unassembled WGS sequence"/>
</dbReference>
<reference evidence="1 2" key="1">
    <citation type="submission" date="2021-11" db="EMBL/GenBank/DDBJ databases">
        <title>Black yeast isolated from Biological Soil Crust.</title>
        <authorList>
            <person name="Kurbessoian T."/>
        </authorList>
    </citation>
    <scope>NUCLEOTIDE SEQUENCE [LARGE SCALE GENOMIC DNA]</scope>
    <source>
        <strain evidence="1 2">CCFEE 5522</strain>
    </source>
</reference>
<keyword evidence="2" id="KW-1185">Reference proteome</keyword>
<dbReference type="AlphaFoldDB" id="A0AAV9JNX5"/>
<gene>
    <name evidence="1" type="ORF">LTR36_001309</name>
</gene>
<name>A0AAV9JNX5_9PEZI</name>
<evidence type="ECO:0000313" key="2">
    <source>
        <dbReference type="Proteomes" id="UP001324427"/>
    </source>
</evidence>